<dbReference type="InterPro" id="IPR012340">
    <property type="entry name" value="NA-bd_OB-fold"/>
</dbReference>
<dbReference type="SUPFAM" id="SSF50249">
    <property type="entry name" value="Nucleic acid-binding proteins"/>
    <property type="match status" value="1"/>
</dbReference>
<dbReference type="InterPro" id="IPR037278">
    <property type="entry name" value="ARFGAP/RecO"/>
</dbReference>
<dbReference type="HAMAP" id="MF_00201">
    <property type="entry name" value="RecO"/>
    <property type="match status" value="1"/>
</dbReference>
<evidence type="ECO:0000313" key="9">
    <source>
        <dbReference type="EMBL" id="SDB98492.1"/>
    </source>
</evidence>
<dbReference type="GO" id="GO:0006310">
    <property type="term" value="P:DNA recombination"/>
    <property type="evidence" value="ECO:0007669"/>
    <property type="project" value="UniProtKB-UniRule"/>
</dbReference>
<dbReference type="SUPFAM" id="SSF57863">
    <property type="entry name" value="ArfGap/RecO-like zinc finger"/>
    <property type="match status" value="1"/>
</dbReference>
<dbReference type="EMBL" id="FMYI01000003">
    <property type="protein sequence ID" value="SDB98492.1"/>
    <property type="molecule type" value="Genomic_DNA"/>
</dbReference>
<keyword evidence="10" id="KW-1185">Reference proteome</keyword>
<dbReference type="PANTHER" id="PTHR33991:SF1">
    <property type="entry name" value="DNA REPAIR PROTEIN RECO"/>
    <property type="match status" value="1"/>
</dbReference>
<comment type="function">
    <text evidence="7">Involved in DNA repair and RecF pathway recombination.</text>
</comment>
<organism evidence="9 10">
    <name type="scientific">Pelagirhabdus alkalitolerans</name>
    <dbReference type="NCBI Taxonomy" id="1612202"/>
    <lineage>
        <taxon>Bacteria</taxon>
        <taxon>Bacillati</taxon>
        <taxon>Bacillota</taxon>
        <taxon>Bacilli</taxon>
        <taxon>Bacillales</taxon>
        <taxon>Bacillaceae</taxon>
        <taxon>Pelagirhabdus</taxon>
    </lineage>
</organism>
<evidence type="ECO:0000256" key="2">
    <source>
        <dbReference type="ARBA" id="ARBA00021310"/>
    </source>
</evidence>
<evidence type="ECO:0000256" key="5">
    <source>
        <dbReference type="ARBA" id="ARBA00023204"/>
    </source>
</evidence>
<dbReference type="Pfam" id="PF11967">
    <property type="entry name" value="RecO_N"/>
    <property type="match status" value="1"/>
</dbReference>
<evidence type="ECO:0000256" key="4">
    <source>
        <dbReference type="ARBA" id="ARBA00023172"/>
    </source>
</evidence>
<name>A0A1G6HW53_9BACI</name>
<dbReference type="RefSeq" id="WP_090794504.1">
    <property type="nucleotide sequence ID" value="NZ_FMYI01000003.1"/>
</dbReference>
<accession>A0A1G6HW53</accession>
<dbReference type="AlphaFoldDB" id="A0A1G6HW53"/>
<evidence type="ECO:0000256" key="3">
    <source>
        <dbReference type="ARBA" id="ARBA00022763"/>
    </source>
</evidence>
<evidence type="ECO:0000256" key="6">
    <source>
        <dbReference type="ARBA" id="ARBA00033409"/>
    </source>
</evidence>
<dbReference type="InterPro" id="IPR022572">
    <property type="entry name" value="DNA_rep/recomb_RecO_N"/>
</dbReference>
<keyword evidence="3 7" id="KW-0227">DNA damage</keyword>
<dbReference type="STRING" id="1612202.SAMN05421734_103256"/>
<dbReference type="NCBIfam" id="TIGR00613">
    <property type="entry name" value="reco"/>
    <property type="match status" value="1"/>
</dbReference>
<dbReference type="InterPro" id="IPR042242">
    <property type="entry name" value="RecO_C"/>
</dbReference>
<evidence type="ECO:0000259" key="8">
    <source>
        <dbReference type="Pfam" id="PF11967"/>
    </source>
</evidence>
<protein>
    <recommendedName>
        <fullName evidence="2 7">DNA repair protein RecO</fullName>
    </recommendedName>
    <alternativeName>
        <fullName evidence="6 7">Recombination protein O</fullName>
    </alternativeName>
</protein>
<reference evidence="10" key="1">
    <citation type="submission" date="2016-09" db="EMBL/GenBank/DDBJ databases">
        <authorList>
            <person name="Varghese N."/>
            <person name="Submissions S."/>
        </authorList>
    </citation>
    <scope>NUCLEOTIDE SEQUENCE [LARGE SCALE GENOMIC DNA]</scope>
    <source>
        <strain evidence="10">S5</strain>
    </source>
</reference>
<evidence type="ECO:0000256" key="1">
    <source>
        <dbReference type="ARBA" id="ARBA00007452"/>
    </source>
</evidence>
<evidence type="ECO:0000256" key="7">
    <source>
        <dbReference type="HAMAP-Rule" id="MF_00201"/>
    </source>
</evidence>
<dbReference type="Pfam" id="PF02565">
    <property type="entry name" value="RecO_C"/>
    <property type="match status" value="1"/>
</dbReference>
<keyword evidence="4 7" id="KW-0233">DNA recombination</keyword>
<dbReference type="GO" id="GO:0006302">
    <property type="term" value="P:double-strand break repair"/>
    <property type="evidence" value="ECO:0007669"/>
    <property type="project" value="TreeGrafter"/>
</dbReference>
<dbReference type="PANTHER" id="PTHR33991">
    <property type="entry name" value="DNA REPAIR PROTEIN RECO"/>
    <property type="match status" value="1"/>
</dbReference>
<gene>
    <name evidence="7" type="primary">recO</name>
    <name evidence="9" type="ORF">SAMN05421734_103256</name>
</gene>
<keyword evidence="5 7" id="KW-0234">DNA repair</keyword>
<feature type="domain" description="DNA replication/recombination mediator RecO N-terminal" evidence="8">
    <location>
        <begin position="1"/>
        <end position="77"/>
    </location>
</feature>
<proteinExistence type="inferred from homology"/>
<dbReference type="OrthoDB" id="9797083at2"/>
<comment type="similarity">
    <text evidence="1 7">Belongs to the RecO family.</text>
</comment>
<dbReference type="Proteomes" id="UP000242949">
    <property type="component" value="Unassembled WGS sequence"/>
</dbReference>
<sequence length="246" mass="28087">MFEKVEGIIIRTQDYGETHKIVSILSKQFGKFQAIARGAKKPKSRMASVTQLFIEADYLVQLKSGLSVLQQGEVIQSNRYIREDIVAAAYASYLAELSDKMLEDKQANLFIYQQLKSTLSEISEKKDAMTLAMMYELKLYRLAGFAPVVDQCVKCSSLDLKGFSIIEGGVICSRCSHQVEDMRSLTDTQLKLLRLFYDVDVSRVQNIQVKDENKNALRELLDDYYDQYGGFIIKSKNFLKQLDLLQ</sequence>
<dbReference type="InterPro" id="IPR003717">
    <property type="entry name" value="RecO"/>
</dbReference>
<dbReference type="GO" id="GO:0043590">
    <property type="term" value="C:bacterial nucleoid"/>
    <property type="evidence" value="ECO:0007669"/>
    <property type="project" value="TreeGrafter"/>
</dbReference>
<dbReference type="Gene3D" id="1.20.1440.120">
    <property type="entry name" value="Recombination protein O, C-terminal domain"/>
    <property type="match status" value="1"/>
</dbReference>
<dbReference type="Gene3D" id="2.40.50.140">
    <property type="entry name" value="Nucleic acid-binding proteins"/>
    <property type="match status" value="1"/>
</dbReference>
<evidence type="ECO:0000313" key="10">
    <source>
        <dbReference type="Proteomes" id="UP000242949"/>
    </source>
</evidence>